<dbReference type="RefSeq" id="WP_167299190.1">
    <property type="nucleotide sequence ID" value="NZ_JAASQV010000001.1"/>
</dbReference>
<comment type="caution">
    <text evidence="1">The sequence shown here is derived from an EMBL/GenBank/DDBJ whole genome shotgun (WGS) entry which is preliminary data.</text>
</comment>
<evidence type="ECO:0000313" key="2">
    <source>
        <dbReference type="Proteomes" id="UP000564677"/>
    </source>
</evidence>
<dbReference type="AlphaFoldDB" id="A0A7X5UZN5"/>
<gene>
    <name evidence="1" type="ORF">FHR20_001816</name>
</gene>
<accession>A0A7X5UZN5</accession>
<sequence>MARNPKVAWQMLLLGCAAVIVAGWAWLALRSASGGGKPAAEGLVRVDMPATAARNSPIAAPVAMANLPALPDRVIAHVHQDYPLLTEVDFRCDAGGCAVTATIPPPTDDAFLKQRQEMLLGGLARTVAADGYTMLGPVRMDEVAFNVFHIRASVTPAQGQEQAR</sequence>
<keyword evidence="2" id="KW-1185">Reference proteome</keyword>
<organism evidence="1 2">
    <name type="scientific">Sphingomonas leidyi</name>
    <dbReference type="NCBI Taxonomy" id="68569"/>
    <lineage>
        <taxon>Bacteria</taxon>
        <taxon>Pseudomonadati</taxon>
        <taxon>Pseudomonadota</taxon>
        <taxon>Alphaproteobacteria</taxon>
        <taxon>Sphingomonadales</taxon>
        <taxon>Sphingomonadaceae</taxon>
        <taxon>Sphingomonas</taxon>
    </lineage>
</organism>
<protein>
    <submittedName>
        <fullName evidence="1">Uncharacterized protein</fullName>
    </submittedName>
</protein>
<name>A0A7X5UZN5_9SPHN</name>
<evidence type="ECO:0000313" key="1">
    <source>
        <dbReference type="EMBL" id="NIJ64885.1"/>
    </source>
</evidence>
<proteinExistence type="predicted"/>
<dbReference type="EMBL" id="JAASQV010000001">
    <property type="protein sequence ID" value="NIJ64885.1"/>
    <property type="molecule type" value="Genomic_DNA"/>
</dbReference>
<dbReference type="Proteomes" id="UP000564677">
    <property type="component" value="Unassembled WGS sequence"/>
</dbReference>
<reference evidence="1 2" key="1">
    <citation type="submission" date="2020-03" db="EMBL/GenBank/DDBJ databases">
        <title>Genomic Encyclopedia of Type Strains, Phase IV (KMG-IV): sequencing the most valuable type-strain genomes for metagenomic binning, comparative biology and taxonomic classification.</title>
        <authorList>
            <person name="Goeker M."/>
        </authorList>
    </citation>
    <scope>NUCLEOTIDE SEQUENCE [LARGE SCALE GENOMIC DNA]</scope>
    <source>
        <strain evidence="1 2">DSM 4733</strain>
    </source>
</reference>